<proteinExistence type="inferred from homology"/>
<evidence type="ECO:0000256" key="3">
    <source>
        <dbReference type="ARBA" id="ARBA00011270"/>
    </source>
</evidence>
<dbReference type="InterPro" id="IPR018204">
    <property type="entry name" value="Trp_synthase_alpha_AS"/>
</dbReference>
<dbReference type="Pfam" id="PF00290">
    <property type="entry name" value="Trp_syntA"/>
    <property type="match status" value="1"/>
</dbReference>
<dbReference type="PANTHER" id="PTHR43406">
    <property type="entry name" value="TRYPTOPHAN SYNTHASE, ALPHA CHAIN"/>
    <property type="match status" value="1"/>
</dbReference>
<comment type="catalytic activity">
    <reaction evidence="8 9">
        <text>(1S,2R)-1-C-(indol-3-yl)glycerol 3-phosphate + L-serine = D-glyceraldehyde 3-phosphate + L-tryptophan + H2O</text>
        <dbReference type="Rhea" id="RHEA:10532"/>
        <dbReference type="ChEBI" id="CHEBI:15377"/>
        <dbReference type="ChEBI" id="CHEBI:33384"/>
        <dbReference type="ChEBI" id="CHEBI:57912"/>
        <dbReference type="ChEBI" id="CHEBI:58866"/>
        <dbReference type="ChEBI" id="CHEBI:59776"/>
        <dbReference type="EC" id="4.2.1.20"/>
    </reaction>
</comment>
<dbReference type="Gene3D" id="3.20.20.70">
    <property type="entry name" value="Aldolase class I"/>
    <property type="match status" value="1"/>
</dbReference>
<reference evidence="11 12" key="1">
    <citation type="submission" date="2019-07" db="EMBL/GenBank/DDBJ databases">
        <title>Complete genome of Crassaminicella thermophila SY095.</title>
        <authorList>
            <person name="Li X."/>
        </authorList>
    </citation>
    <scope>NUCLEOTIDE SEQUENCE [LARGE SCALE GENOMIC DNA]</scope>
    <source>
        <strain evidence="11 12">SY095</strain>
    </source>
</reference>
<keyword evidence="12" id="KW-1185">Reference proteome</keyword>
<evidence type="ECO:0000256" key="5">
    <source>
        <dbReference type="ARBA" id="ARBA00022822"/>
    </source>
</evidence>
<dbReference type="InterPro" id="IPR002028">
    <property type="entry name" value="Trp_synthase_suA"/>
</dbReference>
<dbReference type="NCBIfam" id="TIGR00262">
    <property type="entry name" value="trpA"/>
    <property type="match status" value="1"/>
</dbReference>
<keyword evidence="5 9" id="KW-0822">Tryptophan biosynthesis</keyword>
<organism evidence="11 12">
    <name type="scientific">Crassaminicella thermophila</name>
    <dbReference type="NCBI Taxonomy" id="2599308"/>
    <lineage>
        <taxon>Bacteria</taxon>
        <taxon>Bacillati</taxon>
        <taxon>Bacillota</taxon>
        <taxon>Clostridia</taxon>
        <taxon>Eubacteriales</taxon>
        <taxon>Clostridiaceae</taxon>
        <taxon>Crassaminicella</taxon>
    </lineage>
</organism>
<dbReference type="UniPathway" id="UPA00035">
    <property type="reaction ID" value="UER00044"/>
</dbReference>
<dbReference type="InterPro" id="IPR013785">
    <property type="entry name" value="Aldolase_TIM"/>
</dbReference>
<comment type="function">
    <text evidence="1 9">The alpha subunit is responsible for the aldol cleavage of indoleglycerol phosphate to indole and glyceraldehyde 3-phosphate.</text>
</comment>
<dbReference type="EMBL" id="CP042243">
    <property type="protein sequence ID" value="QEK11763.1"/>
    <property type="molecule type" value="Genomic_DNA"/>
</dbReference>
<keyword evidence="7 9" id="KW-0456">Lyase</keyword>
<name>A0A5C0SB03_CRATE</name>
<dbReference type="SUPFAM" id="SSF51366">
    <property type="entry name" value="Ribulose-phoshate binding barrel"/>
    <property type="match status" value="1"/>
</dbReference>
<dbReference type="KEGG" id="crs:FQB35_04940"/>
<dbReference type="InterPro" id="IPR011060">
    <property type="entry name" value="RibuloseP-bd_barrel"/>
</dbReference>
<accession>A0A5C0SB03</accession>
<evidence type="ECO:0000256" key="8">
    <source>
        <dbReference type="ARBA" id="ARBA00049047"/>
    </source>
</evidence>
<dbReference type="GO" id="GO:0005829">
    <property type="term" value="C:cytosol"/>
    <property type="evidence" value="ECO:0007669"/>
    <property type="project" value="TreeGrafter"/>
</dbReference>
<sequence length="264" mass="29790">MSRITEKFNILRRKNEKALVTYVTSGDPDLDTTIRLVLKMEEAGADIIELGIPYSDPLADGPVIQRAAQRALSNGTNINSVFDMVLKLREKTEIPLVFLIYYNSIFRYGVEKFLDNCKKYGIDGLIIPDLPLEERKELKEMMKDYPIDLIPLVAPTSEDRIKEIVLDAEGFVYCISSIGVTGIRDDFKQDLSKFINKVRKYTDIPLAIGFGISSEEAIKKLKGLSDGLIVGSAIIKEIEEGIKNGNIEENVFKFVRRLHEAIKN</sequence>
<dbReference type="RefSeq" id="WP_148808918.1">
    <property type="nucleotide sequence ID" value="NZ_CP042243.1"/>
</dbReference>
<comment type="pathway">
    <text evidence="2 9">Amino-acid biosynthesis; L-tryptophan biosynthesis; L-tryptophan from chorismate: step 5/5.</text>
</comment>
<dbReference type="OrthoDB" id="9804578at2"/>
<evidence type="ECO:0000256" key="7">
    <source>
        <dbReference type="ARBA" id="ARBA00023239"/>
    </source>
</evidence>
<dbReference type="PROSITE" id="PS00167">
    <property type="entry name" value="TRP_SYNTHASE_ALPHA"/>
    <property type="match status" value="1"/>
</dbReference>
<evidence type="ECO:0000256" key="9">
    <source>
        <dbReference type="HAMAP-Rule" id="MF_00131"/>
    </source>
</evidence>
<dbReference type="GO" id="GO:0004834">
    <property type="term" value="F:tryptophan synthase activity"/>
    <property type="evidence" value="ECO:0007669"/>
    <property type="project" value="UniProtKB-UniRule"/>
</dbReference>
<evidence type="ECO:0000256" key="2">
    <source>
        <dbReference type="ARBA" id="ARBA00004733"/>
    </source>
</evidence>
<evidence type="ECO:0000256" key="6">
    <source>
        <dbReference type="ARBA" id="ARBA00023141"/>
    </source>
</evidence>
<evidence type="ECO:0000256" key="4">
    <source>
        <dbReference type="ARBA" id="ARBA00022605"/>
    </source>
</evidence>
<evidence type="ECO:0000313" key="11">
    <source>
        <dbReference type="EMBL" id="QEK11763.1"/>
    </source>
</evidence>
<dbReference type="FunFam" id="3.20.20.70:FF:000037">
    <property type="entry name" value="Tryptophan synthase alpha chain"/>
    <property type="match status" value="1"/>
</dbReference>
<comment type="subunit">
    <text evidence="3 9">Tetramer of two alpha and two beta chains.</text>
</comment>
<dbReference type="CDD" id="cd04724">
    <property type="entry name" value="Tryptophan_synthase_alpha"/>
    <property type="match status" value="1"/>
</dbReference>
<dbReference type="PANTHER" id="PTHR43406:SF1">
    <property type="entry name" value="TRYPTOPHAN SYNTHASE ALPHA CHAIN, CHLOROPLASTIC"/>
    <property type="match status" value="1"/>
</dbReference>
<keyword evidence="4 9" id="KW-0028">Amino-acid biosynthesis</keyword>
<gene>
    <name evidence="9" type="primary">trpA</name>
    <name evidence="11" type="ORF">FQB35_04940</name>
</gene>
<evidence type="ECO:0000256" key="10">
    <source>
        <dbReference type="RuleBase" id="RU003662"/>
    </source>
</evidence>
<dbReference type="EC" id="4.2.1.20" evidence="9"/>
<dbReference type="AlphaFoldDB" id="A0A5C0SB03"/>
<feature type="active site" description="Proton acceptor" evidence="9">
    <location>
        <position position="49"/>
    </location>
</feature>
<dbReference type="HAMAP" id="MF_00131">
    <property type="entry name" value="Trp_synth_alpha"/>
    <property type="match status" value="1"/>
</dbReference>
<dbReference type="Proteomes" id="UP000324646">
    <property type="component" value="Chromosome"/>
</dbReference>
<feature type="active site" description="Proton acceptor" evidence="9">
    <location>
        <position position="60"/>
    </location>
</feature>
<evidence type="ECO:0000256" key="1">
    <source>
        <dbReference type="ARBA" id="ARBA00003365"/>
    </source>
</evidence>
<keyword evidence="6 9" id="KW-0057">Aromatic amino acid biosynthesis</keyword>
<comment type="similarity">
    <text evidence="9 10">Belongs to the TrpA family.</text>
</comment>
<evidence type="ECO:0000313" key="12">
    <source>
        <dbReference type="Proteomes" id="UP000324646"/>
    </source>
</evidence>
<protein>
    <recommendedName>
        <fullName evidence="9">Tryptophan synthase alpha chain</fullName>
        <ecNumber evidence="9">4.2.1.20</ecNumber>
    </recommendedName>
</protein>